<accession>A0ABW7FNW2</accession>
<dbReference type="EMBL" id="JBIGHW010000015">
    <property type="protein sequence ID" value="MFG6443015.1"/>
    <property type="molecule type" value="Genomic_DNA"/>
</dbReference>
<keyword evidence="1" id="KW-0732">Signal</keyword>
<dbReference type="RefSeq" id="WP_394400976.1">
    <property type="nucleotide sequence ID" value="NZ_JBIGHW010000015.1"/>
</dbReference>
<evidence type="ECO:0000313" key="3">
    <source>
        <dbReference type="Proteomes" id="UP001606301"/>
    </source>
</evidence>
<protein>
    <submittedName>
        <fullName evidence="2">BNR repeat-containing protein</fullName>
    </submittedName>
</protein>
<dbReference type="Pfam" id="PF15892">
    <property type="entry name" value="BNR_4"/>
    <property type="match status" value="1"/>
</dbReference>
<proteinExistence type="predicted"/>
<organism evidence="2 3">
    <name type="scientific">Pelomonas margarita</name>
    <dbReference type="NCBI Taxonomy" id="3299031"/>
    <lineage>
        <taxon>Bacteria</taxon>
        <taxon>Pseudomonadati</taxon>
        <taxon>Pseudomonadota</taxon>
        <taxon>Betaproteobacteria</taxon>
        <taxon>Burkholderiales</taxon>
        <taxon>Sphaerotilaceae</taxon>
        <taxon>Roseateles</taxon>
    </lineage>
</organism>
<reference evidence="2 3" key="1">
    <citation type="submission" date="2024-08" db="EMBL/GenBank/DDBJ databases">
        <authorList>
            <person name="Lu H."/>
        </authorList>
    </citation>
    <scope>NUCLEOTIDE SEQUENCE [LARGE SCALE GENOMIC DNA]</scope>
    <source>
        <strain evidence="2 3">LKC17W</strain>
    </source>
</reference>
<evidence type="ECO:0000256" key="1">
    <source>
        <dbReference type="SAM" id="SignalP"/>
    </source>
</evidence>
<feature type="chain" id="PRO_5046755773" evidence="1">
    <location>
        <begin position="22"/>
        <end position="440"/>
    </location>
</feature>
<comment type="caution">
    <text evidence="2">The sequence shown here is derived from an EMBL/GenBank/DDBJ whole genome shotgun (WGS) entry which is preliminary data.</text>
</comment>
<dbReference type="PROSITE" id="PS51257">
    <property type="entry name" value="PROKAR_LIPOPROTEIN"/>
    <property type="match status" value="1"/>
</dbReference>
<name>A0ABW7FNW2_9BURK</name>
<feature type="signal peptide" evidence="1">
    <location>
        <begin position="1"/>
        <end position="21"/>
    </location>
</feature>
<sequence>MKRRALLSCVAAAGLAGCALGPVPGAVRLVDVGPGWARNSVNAVVFRKNALVSDGDWQYIAYYDDQARVVLGKRRLGSTHWTLQTTPYRGNARDAHNSISLMVDGAGYLHLAWDHHNNPLRYARSLQPGGLTLSELLPMTGQQERSVTYPEFHRQPDGGLLFFYRDGGSGRGNLVINRYDPATQVWTRLHANLISGEGRRNAYWQSTLDTHGTLHLSWVWRESPDVASNHDLAYARSRDGGVSWETSDGRPYTLPITAASAEIAAPIPQRRELINQTAMAADADGNPYIASYWRPEGSDVPQYQIVYRRDGQWRRLLLDWRRTPFSLSGAGTKAIPIARPQLMLRQGGGRPEALLVFRDEERGSKVSVAHITDFDARRWTLHDLTPGSVGAWEPSFDTELWRHRGELHLFVQAVQQVDGEGQAQVPASPVRVLEWQPQRP</sequence>
<dbReference type="Proteomes" id="UP001606301">
    <property type="component" value="Unassembled WGS sequence"/>
</dbReference>
<keyword evidence="3" id="KW-1185">Reference proteome</keyword>
<evidence type="ECO:0000313" key="2">
    <source>
        <dbReference type="EMBL" id="MFG6443015.1"/>
    </source>
</evidence>
<gene>
    <name evidence="2" type="ORF">ACG0Z3_20185</name>
</gene>